<dbReference type="PANTHER" id="PTHR23074">
    <property type="entry name" value="AAA DOMAIN-CONTAINING"/>
    <property type="match status" value="1"/>
</dbReference>
<dbReference type="Pfam" id="PF09336">
    <property type="entry name" value="Vps4_C"/>
    <property type="match status" value="1"/>
</dbReference>
<feature type="compositionally biased region" description="Low complexity" evidence="9">
    <location>
        <begin position="184"/>
        <end position="200"/>
    </location>
</feature>
<keyword evidence="5 8" id="KW-0067">ATP-binding</keyword>
<dbReference type="PROSITE" id="PS00674">
    <property type="entry name" value="AAA"/>
    <property type="match status" value="1"/>
</dbReference>
<dbReference type="AlphaFoldDB" id="A0ABD2J0W2"/>
<name>A0ABD2J0W2_HETSC</name>
<dbReference type="GO" id="GO:0005524">
    <property type="term" value="F:ATP binding"/>
    <property type="evidence" value="ECO:0007669"/>
    <property type="project" value="UniProtKB-KW"/>
</dbReference>
<organism evidence="11 12">
    <name type="scientific">Heterodera schachtii</name>
    <name type="common">Sugarbeet cyst nematode worm</name>
    <name type="synonym">Tylenchus schachtii</name>
    <dbReference type="NCBI Taxonomy" id="97005"/>
    <lineage>
        <taxon>Eukaryota</taxon>
        <taxon>Metazoa</taxon>
        <taxon>Ecdysozoa</taxon>
        <taxon>Nematoda</taxon>
        <taxon>Chromadorea</taxon>
        <taxon>Rhabditida</taxon>
        <taxon>Tylenchina</taxon>
        <taxon>Tylenchomorpha</taxon>
        <taxon>Tylenchoidea</taxon>
        <taxon>Heteroderidae</taxon>
        <taxon>Heteroderinae</taxon>
        <taxon>Heterodera</taxon>
    </lineage>
</organism>
<proteinExistence type="inferred from homology"/>
<keyword evidence="7 8" id="KW-0413">Isomerase</keyword>
<dbReference type="GO" id="GO:0008568">
    <property type="term" value="F:microtubule severing ATPase activity"/>
    <property type="evidence" value="ECO:0007669"/>
    <property type="project" value="UniProtKB-EC"/>
</dbReference>
<evidence type="ECO:0000256" key="8">
    <source>
        <dbReference type="HAMAP-Rule" id="MF_03023"/>
    </source>
</evidence>
<gene>
    <name evidence="8" type="primary">KATNA1</name>
    <name evidence="11" type="ORF">niasHS_011198</name>
</gene>
<comment type="similarity">
    <text evidence="8">Belongs to the AAA ATPase family. Katanin p60 subunit A1 subfamily.</text>
</comment>
<feature type="region of interest" description="Disordered" evidence="9">
    <location>
        <begin position="87"/>
        <end position="226"/>
    </location>
</feature>
<dbReference type="InterPro" id="IPR041569">
    <property type="entry name" value="AAA_lid_3"/>
</dbReference>
<feature type="compositionally biased region" description="Basic residues" evidence="9">
    <location>
        <begin position="148"/>
        <end position="158"/>
    </location>
</feature>
<dbReference type="GO" id="GO:0051013">
    <property type="term" value="P:microtubule severing"/>
    <property type="evidence" value="ECO:0007669"/>
    <property type="project" value="UniProtKB-UniRule"/>
</dbReference>
<dbReference type="Pfam" id="PF17862">
    <property type="entry name" value="AAA_lid_3"/>
    <property type="match status" value="1"/>
</dbReference>
<dbReference type="Pfam" id="PF00004">
    <property type="entry name" value="AAA"/>
    <property type="match status" value="1"/>
</dbReference>
<accession>A0ABD2J0W2</accession>
<feature type="compositionally biased region" description="Polar residues" evidence="9">
    <location>
        <begin position="97"/>
        <end position="127"/>
    </location>
</feature>
<comment type="function">
    <text evidence="8">Catalytic subunit of a complex which severs microtubules in an ATP-dependent manner. Microtubule severing may promote rapid reorganization of cellular microtubule arrays and the release of microtubules from the centrosome following nucleation.</text>
</comment>
<dbReference type="GO" id="GO:0000922">
    <property type="term" value="C:spindle pole"/>
    <property type="evidence" value="ECO:0007669"/>
    <property type="project" value="UniProtKB-SubCell"/>
</dbReference>
<keyword evidence="2 8" id="KW-0963">Cytoplasm</keyword>
<dbReference type="SMART" id="SM00382">
    <property type="entry name" value="AAA"/>
    <property type="match status" value="1"/>
</dbReference>
<dbReference type="GO" id="GO:0005874">
    <property type="term" value="C:microtubule"/>
    <property type="evidence" value="ECO:0007669"/>
    <property type="project" value="UniProtKB-KW"/>
</dbReference>
<evidence type="ECO:0000256" key="5">
    <source>
        <dbReference type="ARBA" id="ARBA00022840"/>
    </source>
</evidence>
<dbReference type="EC" id="5.6.1.1" evidence="8"/>
<feature type="compositionally biased region" description="Low complexity" evidence="9">
    <location>
        <begin position="208"/>
        <end position="226"/>
    </location>
</feature>
<evidence type="ECO:0000256" key="2">
    <source>
        <dbReference type="ARBA" id="ARBA00022490"/>
    </source>
</evidence>
<keyword evidence="4 8" id="KW-0547">Nucleotide-binding</keyword>
<keyword evidence="3 8" id="KW-0493">Microtubule</keyword>
<evidence type="ECO:0000256" key="3">
    <source>
        <dbReference type="ARBA" id="ARBA00022701"/>
    </source>
</evidence>
<dbReference type="Gene3D" id="3.40.50.300">
    <property type="entry name" value="P-loop containing nucleotide triphosphate hydrolases"/>
    <property type="match status" value="1"/>
</dbReference>
<dbReference type="Proteomes" id="UP001620645">
    <property type="component" value="Unassembled WGS sequence"/>
</dbReference>
<keyword evidence="8" id="KW-0131">Cell cycle</keyword>
<evidence type="ECO:0000256" key="1">
    <source>
        <dbReference type="ARBA" id="ARBA00004245"/>
    </source>
</evidence>
<dbReference type="GO" id="GO:0005813">
    <property type="term" value="C:centrosome"/>
    <property type="evidence" value="ECO:0007669"/>
    <property type="project" value="UniProtKB-SubCell"/>
</dbReference>
<dbReference type="GO" id="GO:0051301">
    <property type="term" value="P:cell division"/>
    <property type="evidence" value="ECO:0007669"/>
    <property type="project" value="UniProtKB-KW"/>
</dbReference>
<dbReference type="InterPro" id="IPR003959">
    <property type="entry name" value="ATPase_AAA_core"/>
</dbReference>
<evidence type="ECO:0000313" key="12">
    <source>
        <dbReference type="Proteomes" id="UP001620645"/>
    </source>
</evidence>
<sequence>MPSFEHCARSARQKSGVGKYKEAASDYREAINLLSFRIQQTMGNNELRNKYVQSRNTLTAELQIVEQEMLPICDQIRTAFKECLRVDSESPPADPPCSSSTPFHQVSSLGRSNSRKQYTSQHNNHCSSGGGSVGRHALPPNNSLPKRQQPHHHSHHHMNNSSRGTPCNSGAGSGKSARLRHDAAAATATGRTTKRTVATTNGTQPQRNNDNANSTHTNATSTTTASATTAGNNIANHAMDTMAAMSSSTIDMDLLPAEVSSGYDSDLVSRIQDDIMQQTPPVQWNDISGLEEAKRLLTEAVVLPMEFPDHFRGIRRPWRGICMFGPPGTGKTLLAKAVANECQTTFFNVSSATLTAKYRGDSEKLVRLLFKIARHRAPSTIFIDEIDSICSKRGSDTEHEASRRAKSELLIQMDGCSSDDGNATVLVLAATNFPWDLDDALRRRLEKRIYIPLPAEKARLSLLQNALQEVQLADDVNLEGIAHRLEGYSGSDITTICRDAAMGPIRERMQGIAVYADPEARRRAMEGPPDPIRASHFDTAMANCMPSVSQEIVQRYKQWKDEFGSQ</sequence>
<dbReference type="GO" id="GO:0008017">
    <property type="term" value="F:microtubule binding"/>
    <property type="evidence" value="ECO:0007669"/>
    <property type="project" value="UniProtKB-UniRule"/>
</dbReference>
<dbReference type="EMBL" id="JBICCN010000254">
    <property type="protein sequence ID" value="KAL3083396.1"/>
    <property type="molecule type" value="Genomic_DNA"/>
</dbReference>
<dbReference type="PANTHER" id="PTHR23074:SF19">
    <property type="entry name" value="KATANIN P60 ATPASE-CONTAINING SUBUNIT A1"/>
    <property type="match status" value="1"/>
</dbReference>
<evidence type="ECO:0000256" key="9">
    <source>
        <dbReference type="SAM" id="MobiDB-lite"/>
    </source>
</evidence>
<protein>
    <recommendedName>
        <fullName evidence="8">Katanin p60 ATPase-containing subunit A1</fullName>
        <shortName evidence="8">Katanin p60 subunit A1</shortName>
        <ecNumber evidence="8">5.6.1.1</ecNumber>
    </recommendedName>
    <alternativeName>
        <fullName evidence="8">p60 katanin</fullName>
    </alternativeName>
</protein>
<evidence type="ECO:0000256" key="7">
    <source>
        <dbReference type="ARBA" id="ARBA00023235"/>
    </source>
</evidence>
<comment type="catalytic activity">
    <reaction evidence="8">
        <text>n ATP + n H2O + a microtubule = n ADP + n phosphate + (n+1) alpha/beta tubulin heterodimers.</text>
        <dbReference type="EC" id="5.6.1.1"/>
    </reaction>
</comment>
<dbReference type="InterPro" id="IPR003960">
    <property type="entry name" value="ATPase_AAA_CS"/>
</dbReference>
<dbReference type="FunFam" id="3.40.50.300:FF:000159">
    <property type="entry name" value="Katanin p60 ATPase-containing subunit A1"/>
    <property type="match status" value="1"/>
</dbReference>
<comment type="subcellular location">
    <subcellularLocation>
        <location evidence="1">Cytoplasm</location>
        <location evidence="1">Cytoskeleton</location>
    </subcellularLocation>
    <subcellularLocation>
        <location evidence="8">Cytoplasm</location>
    </subcellularLocation>
    <subcellularLocation>
        <location evidence="8">Cytoplasm</location>
        <location evidence="8">Cytoskeleton</location>
        <location evidence="8">Microtubule organizing center</location>
        <location evidence="8">Centrosome</location>
    </subcellularLocation>
    <subcellularLocation>
        <location evidence="8">Cytoplasm</location>
        <location evidence="8">Cytoskeleton</location>
        <location evidence="8">Spindle pole</location>
    </subcellularLocation>
    <subcellularLocation>
        <location evidence="8">Cytoplasm</location>
        <location evidence="8">Cytoskeleton</location>
        <location evidence="8">Spindle</location>
    </subcellularLocation>
    <text evidence="8">Predominantly cytoplasmic. Also localized to the interphase centrosome and the mitotic spindle poles. Enhanced recruitment to the mitotic spindle poles requires microtubules and interaction with KATNB1.</text>
</comment>
<dbReference type="Gene3D" id="1.10.8.60">
    <property type="match status" value="1"/>
</dbReference>
<dbReference type="InterPro" id="IPR027417">
    <property type="entry name" value="P-loop_NTPase"/>
</dbReference>
<keyword evidence="8" id="KW-0498">Mitosis</keyword>
<feature type="domain" description="AAA+ ATPase" evidence="10">
    <location>
        <begin position="317"/>
        <end position="455"/>
    </location>
</feature>
<evidence type="ECO:0000259" key="10">
    <source>
        <dbReference type="SMART" id="SM00382"/>
    </source>
</evidence>
<comment type="activity regulation">
    <text evidence="8">ATPase activity is stimulated by microtubules, which promote homooligomerization. ATP-dependent microtubule severing is stimulated by interaction with KATNB1.</text>
</comment>
<evidence type="ECO:0000313" key="11">
    <source>
        <dbReference type="EMBL" id="KAL3083396.1"/>
    </source>
</evidence>
<dbReference type="HAMAP" id="MF_03023">
    <property type="entry name" value="Katanin_p60_A1"/>
    <property type="match status" value="1"/>
</dbReference>
<dbReference type="SUPFAM" id="SSF52540">
    <property type="entry name" value="P-loop containing nucleoside triphosphate hydrolases"/>
    <property type="match status" value="1"/>
</dbReference>
<dbReference type="InterPro" id="IPR028596">
    <property type="entry name" value="KATNA1"/>
</dbReference>
<dbReference type="InterPro" id="IPR050304">
    <property type="entry name" value="MT-severing_AAA_ATPase"/>
</dbReference>
<keyword evidence="6 8" id="KW-0206">Cytoskeleton</keyword>
<dbReference type="InterPro" id="IPR015415">
    <property type="entry name" value="Spast_Vps4_C"/>
</dbReference>
<comment type="subunit">
    <text evidence="8">Can homooligomerize into hexameric rings, which may be promoted by interaction with microtubules. Interacts with KATNB1, which may serve as a targeting subunit.</text>
</comment>
<keyword evidence="8" id="KW-0132">Cell division</keyword>
<feature type="binding site" evidence="8">
    <location>
        <begin position="325"/>
        <end position="332"/>
    </location>
    <ligand>
        <name>ATP</name>
        <dbReference type="ChEBI" id="CHEBI:30616"/>
    </ligand>
</feature>
<keyword evidence="12" id="KW-1185">Reference proteome</keyword>
<evidence type="ECO:0000256" key="4">
    <source>
        <dbReference type="ARBA" id="ARBA00022741"/>
    </source>
</evidence>
<dbReference type="GO" id="GO:0005737">
    <property type="term" value="C:cytoplasm"/>
    <property type="evidence" value="ECO:0007669"/>
    <property type="project" value="UniProtKB-SubCell"/>
</dbReference>
<evidence type="ECO:0000256" key="6">
    <source>
        <dbReference type="ARBA" id="ARBA00023212"/>
    </source>
</evidence>
<reference evidence="11 12" key="1">
    <citation type="submission" date="2024-10" db="EMBL/GenBank/DDBJ databases">
        <authorList>
            <person name="Kim D."/>
        </authorList>
    </citation>
    <scope>NUCLEOTIDE SEQUENCE [LARGE SCALE GENOMIC DNA]</scope>
    <source>
        <strain evidence="11">Taebaek</strain>
    </source>
</reference>
<dbReference type="InterPro" id="IPR003593">
    <property type="entry name" value="AAA+_ATPase"/>
</dbReference>
<comment type="caution">
    <text evidence="11">The sequence shown here is derived from an EMBL/GenBank/DDBJ whole genome shotgun (WGS) entry which is preliminary data.</text>
</comment>